<dbReference type="RefSeq" id="WP_060918518.1">
    <property type="nucleotide sequence ID" value="NZ_KQ960109.1"/>
</dbReference>
<dbReference type="InterPro" id="IPR011990">
    <property type="entry name" value="TPR-like_helical_dom_sf"/>
</dbReference>
<dbReference type="AlphaFoldDB" id="A0A133ZZ73"/>
<dbReference type="EMBL" id="LSDD01000150">
    <property type="protein sequence ID" value="KXB60725.1"/>
    <property type="molecule type" value="Genomic_DNA"/>
</dbReference>
<name>A0A133ZZ73_9FUSO</name>
<sequence length="326" mass="38577">MKKLICAITIFLATSLGANAYTFREYVQETLSKRGVKQSIIDETSKFLLDSRGELSIIPQKDEIDELINKAEVLLKKDKNNVLVRQYLITLYLKKGGDKNILKAQKISEENLQDREITDFGKWSTTGLYYYQIGQKEKAQVYFNKIKEKYKNKPAVYDLIEITTMEMDIRGKNKNFQELVNHSLENEKKMKEIKEITDKQMKKMIVVKDFFQSEENKREFKIVDELVYGFNLTLNFSKINEILEKYSEDSSKEKIEVIKKATDYYLRNIANNEKMTEDSIKYNIILENMYLKIMRMVASFDEKESEEFLNKLENSKLYEVMRKLEE</sequence>
<dbReference type="SUPFAM" id="SSF48452">
    <property type="entry name" value="TPR-like"/>
    <property type="match status" value="1"/>
</dbReference>
<evidence type="ECO:0000313" key="2">
    <source>
        <dbReference type="EMBL" id="KXB60725.1"/>
    </source>
</evidence>
<keyword evidence="3" id="KW-1185">Reference proteome</keyword>
<gene>
    <name evidence="2" type="ORF">HMPREF3180_01983</name>
</gene>
<keyword evidence="1" id="KW-0732">Signal</keyword>
<feature type="chain" id="PRO_5007461356" description="Tetratricopeptide repeat protein" evidence="1">
    <location>
        <begin position="21"/>
        <end position="326"/>
    </location>
</feature>
<feature type="signal peptide" evidence="1">
    <location>
        <begin position="1"/>
        <end position="20"/>
    </location>
</feature>
<protein>
    <recommendedName>
        <fullName evidence="4">Tetratricopeptide repeat protein</fullName>
    </recommendedName>
</protein>
<evidence type="ECO:0000313" key="3">
    <source>
        <dbReference type="Proteomes" id="UP000070483"/>
    </source>
</evidence>
<dbReference type="Proteomes" id="UP000070483">
    <property type="component" value="Unassembled WGS sequence"/>
</dbReference>
<evidence type="ECO:0008006" key="4">
    <source>
        <dbReference type="Google" id="ProtNLM"/>
    </source>
</evidence>
<evidence type="ECO:0000256" key="1">
    <source>
        <dbReference type="SAM" id="SignalP"/>
    </source>
</evidence>
<comment type="caution">
    <text evidence="2">The sequence shown here is derived from an EMBL/GenBank/DDBJ whole genome shotgun (WGS) entry which is preliminary data.</text>
</comment>
<reference evidence="3" key="1">
    <citation type="submission" date="2016-01" db="EMBL/GenBank/DDBJ databases">
        <authorList>
            <person name="Mitreva M."/>
            <person name="Pepin K.H."/>
            <person name="Mihindukulasuriya K.A."/>
            <person name="Fulton R."/>
            <person name="Fronick C."/>
            <person name="O'Laughlin M."/>
            <person name="Miner T."/>
            <person name="Herter B."/>
            <person name="Rosa B.A."/>
            <person name="Cordes M."/>
            <person name="Tomlinson C."/>
            <person name="Wollam A."/>
            <person name="Palsikar V.B."/>
            <person name="Mardis E.R."/>
            <person name="Wilson R.K."/>
        </authorList>
    </citation>
    <scope>NUCLEOTIDE SEQUENCE [LARGE SCALE GENOMIC DNA]</scope>
    <source>
        <strain evidence="3">KA00185</strain>
    </source>
</reference>
<dbReference type="OrthoDB" id="79295at2"/>
<dbReference type="STRING" id="157687.HMPREF3180_01983"/>
<organism evidence="2 3">
    <name type="scientific">Leptotrichia wadei</name>
    <dbReference type="NCBI Taxonomy" id="157687"/>
    <lineage>
        <taxon>Bacteria</taxon>
        <taxon>Fusobacteriati</taxon>
        <taxon>Fusobacteriota</taxon>
        <taxon>Fusobacteriia</taxon>
        <taxon>Fusobacteriales</taxon>
        <taxon>Leptotrichiaceae</taxon>
        <taxon>Leptotrichia</taxon>
    </lineage>
</organism>
<accession>A0A133ZZ73</accession>
<proteinExistence type="predicted"/>
<dbReference type="PATRIC" id="fig|157687.3.peg.1983"/>